<name>A0ABQ5B5R2_9ASTR</name>
<feature type="compositionally biased region" description="Polar residues" evidence="1">
    <location>
        <begin position="236"/>
        <end position="251"/>
    </location>
</feature>
<accession>A0ABQ5B5R2</accession>
<dbReference type="EMBL" id="BQNB010012884">
    <property type="protein sequence ID" value="GJT09118.1"/>
    <property type="molecule type" value="Genomic_DNA"/>
</dbReference>
<evidence type="ECO:0000313" key="2">
    <source>
        <dbReference type="EMBL" id="GJT09118.1"/>
    </source>
</evidence>
<gene>
    <name evidence="2" type="ORF">Tco_0843580</name>
</gene>
<reference evidence="2" key="2">
    <citation type="submission" date="2022-01" db="EMBL/GenBank/DDBJ databases">
        <authorList>
            <person name="Yamashiro T."/>
            <person name="Shiraishi A."/>
            <person name="Satake H."/>
            <person name="Nakayama K."/>
        </authorList>
    </citation>
    <scope>NUCLEOTIDE SEQUENCE</scope>
</reference>
<feature type="compositionally biased region" description="Polar residues" evidence="1">
    <location>
        <begin position="325"/>
        <end position="336"/>
    </location>
</feature>
<sequence length="567" mass="62652">MAKEQAIMYAPQWGNMTVDNVTFQTNNVIGNFDHPPNVPAYHQIINFLMNCPLKMTFTKSPSVLYQNLLRELWCTAIAYDPNPPTDDSVARPLSEFLIKFLVMNGQSFTLDFNTFRSSIGLDYNKGKYVAHPTPKTVLSGNYSSTEQIKSIQQMIAYCLITGLRFISCGLKVLLGSAYTQDKNFRNTPNILSNSNFTKDPSKVTEIELTACMIAVNNQKDLVSPLPLSGKKKKVKSQTVTPTIPKSHGNTTLKLMEGSELSHSVSSGTVPDPQDLKRNIQLVGMGLPLTSSDKGIHKSKPLLKGKTTDPKDSGGNDQPADKGLPSTVSNKGTSKTTPHPEGPLGDKDSEGNKTPYDMEPINPIVANLSGTGAEYKVDETQSTRLRYQTLTENIGKTSFKVYPGLQTLQFTTVVDIQAYLLSEDKLTQESNEEEVFAAGDDMEEETQADEEEHQASVEGYYEENVDHREHTHKLVQETMDSLDKTTTDRVNLLKALNGVTKTLKVVQDAVKDDPALNKKVIEATEAYTKNSTTLAKLLSLVKNFDFQGLKYSVESLHAAALRQDEHLA</sequence>
<evidence type="ECO:0000256" key="1">
    <source>
        <dbReference type="SAM" id="MobiDB-lite"/>
    </source>
</evidence>
<keyword evidence="3" id="KW-1185">Reference proteome</keyword>
<feature type="region of interest" description="Disordered" evidence="1">
    <location>
        <begin position="286"/>
        <end position="360"/>
    </location>
</feature>
<proteinExistence type="predicted"/>
<feature type="region of interest" description="Disordered" evidence="1">
    <location>
        <begin position="226"/>
        <end position="251"/>
    </location>
</feature>
<comment type="caution">
    <text evidence="2">The sequence shown here is derived from an EMBL/GenBank/DDBJ whole genome shotgun (WGS) entry which is preliminary data.</text>
</comment>
<dbReference type="Proteomes" id="UP001151760">
    <property type="component" value="Unassembled WGS sequence"/>
</dbReference>
<reference evidence="2" key="1">
    <citation type="journal article" date="2022" name="Int. J. Mol. Sci.">
        <title>Draft Genome of Tanacetum Coccineum: Genomic Comparison of Closely Related Tanacetum-Family Plants.</title>
        <authorList>
            <person name="Yamashiro T."/>
            <person name="Shiraishi A."/>
            <person name="Nakayama K."/>
            <person name="Satake H."/>
        </authorList>
    </citation>
    <scope>NUCLEOTIDE SEQUENCE</scope>
</reference>
<evidence type="ECO:0000313" key="3">
    <source>
        <dbReference type="Proteomes" id="UP001151760"/>
    </source>
</evidence>
<organism evidence="2 3">
    <name type="scientific">Tanacetum coccineum</name>
    <dbReference type="NCBI Taxonomy" id="301880"/>
    <lineage>
        <taxon>Eukaryota</taxon>
        <taxon>Viridiplantae</taxon>
        <taxon>Streptophyta</taxon>
        <taxon>Embryophyta</taxon>
        <taxon>Tracheophyta</taxon>
        <taxon>Spermatophyta</taxon>
        <taxon>Magnoliopsida</taxon>
        <taxon>eudicotyledons</taxon>
        <taxon>Gunneridae</taxon>
        <taxon>Pentapetalae</taxon>
        <taxon>asterids</taxon>
        <taxon>campanulids</taxon>
        <taxon>Asterales</taxon>
        <taxon>Asteraceae</taxon>
        <taxon>Asteroideae</taxon>
        <taxon>Anthemideae</taxon>
        <taxon>Anthemidinae</taxon>
        <taxon>Tanacetum</taxon>
    </lineage>
</organism>
<protein>
    <submittedName>
        <fullName evidence="2">Uncharacterized protein</fullName>
    </submittedName>
</protein>